<gene>
    <name evidence="1" type="ORF">FZC75_05820</name>
</gene>
<proteinExistence type="predicted"/>
<accession>A0A5D4TGN3</accession>
<evidence type="ECO:0000313" key="1">
    <source>
        <dbReference type="EMBL" id="TYS73951.1"/>
    </source>
</evidence>
<sequence length="165" mass="19128">MKKIIYIVLSLSVLLLVGCNSPKTMEEAFHKEMKSLKDVDDYTLVKQIEKDNVILFTSYIEGDEENNEQLNIVHFNKVNNEWFWDKTASCNDKWSGKLGDKPYIWCGTLTEPRHDIVYVGDTKANVIEVEGGIERVWYHLSENDNEEIKVVLADGSEEWLKEVIK</sequence>
<organism evidence="1 2">
    <name type="scientific">Sutcliffiella horikoshii</name>
    <dbReference type="NCBI Taxonomy" id="79883"/>
    <lineage>
        <taxon>Bacteria</taxon>
        <taxon>Bacillati</taxon>
        <taxon>Bacillota</taxon>
        <taxon>Bacilli</taxon>
        <taxon>Bacillales</taxon>
        <taxon>Bacillaceae</taxon>
        <taxon>Sutcliffiella</taxon>
    </lineage>
</organism>
<dbReference type="RefSeq" id="WP_148978725.1">
    <property type="nucleotide sequence ID" value="NZ_JBNILM010000003.1"/>
</dbReference>
<comment type="caution">
    <text evidence="1">The sequence shown here is derived from an EMBL/GenBank/DDBJ whole genome shotgun (WGS) entry which is preliminary data.</text>
</comment>
<evidence type="ECO:0000313" key="2">
    <source>
        <dbReference type="Proteomes" id="UP000324517"/>
    </source>
</evidence>
<protein>
    <recommendedName>
        <fullName evidence="3">Lipoprotein</fullName>
    </recommendedName>
</protein>
<dbReference type="AlphaFoldDB" id="A0A5D4TGN3"/>
<dbReference type="Proteomes" id="UP000324517">
    <property type="component" value="Unassembled WGS sequence"/>
</dbReference>
<dbReference type="PROSITE" id="PS51257">
    <property type="entry name" value="PROKAR_LIPOPROTEIN"/>
    <property type="match status" value="1"/>
</dbReference>
<dbReference type="EMBL" id="VTET01000002">
    <property type="protein sequence ID" value="TYS73951.1"/>
    <property type="molecule type" value="Genomic_DNA"/>
</dbReference>
<dbReference type="OrthoDB" id="2883776at2"/>
<name>A0A5D4TGN3_9BACI</name>
<evidence type="ECO:0008006" key="3">
    <source>
        <dbReference type="Google" id="ProtNLM"/>
    </source>
</evidence>
<reference evidence="1 2" key="1">
    <citation type="submission" date="2019-08" db="EMBL/GenBank/DDBJ databases">
        <title>Bacillus genomes from the desert of Cuatro Cienegas, Coahuila.</title>
        <authorList>
            <person name="Olmedo-Alvarez G."/>
        </authorList>
    </citation>
    <scope>NUCLEOTIDE SEQUENCE [LARGE SCALE GENOMIC DNA]</scope>
    <source>
        <strain evidence="1 2">CH98b_3T</strain>
    </source>
</reference>